<protein>
    <submittedName>
        <fullName evidence="7">LppP/LprE family lipoprotein</fullName>
    </submittedName>
</protein>
<dbReference type="AlphaFoldDB" id="A0A7X6M5E3"/>
<dbReference type="InterPro" id="IPR025971">
    <property type="entry name" value="LppP/LprE"/>
</dbReference>
<dbReference type="Proteomes" id="UP000523447">
    <property type="component" value="Unassembled WGS sequence"/>
</dbReference>
<feature type="compositionally biased region" description="Low complexity" evidence="6">
    <location>
        <begin position="26"/>
        <end position="50"/>
    </location>
</feature>
<proteinExistence type="predicted"/>
<evidence type="ECO:0000256" key="5">
    <source>
        <dbReference type="ARBA" id="ARBA00023288"/>
    </source>
</evidence>
<accession>A0A7X6M5E3</accession>
<name>A0A7X6M5E3_9NOCA</name>
<keyword evidence="1" id="KW-1003">Cell membrane</keyword>
<comment type="caution">
    <text evidence="7">The sequence shown here is derived from an EMBL/GenBank/DDBJ whole genome shotgun (WGS) entry which is preliminary data.</text>
</comment>
<feature type="region of interest" description="Disordered" evidence="6">
    <location>
        <begin position="20"/>
        <end position="98"/>
    </location>
</feature>
<keyword evidence="5 7" id="KW-0449">Lipoprotein</keyword>
<evidence type="ECO:0000256" key="4">
    <source>
        <dbReference type="ARBA" id="ARBA00023139"/>
    </source>
</evidence>
<dbReference type="PROSITE" id="PS51257">
    <property type="entry name" value="PROKAR_LIPOPROTEIN"/>
    <property type="match status" value="1"/>
</dbReference>
<sequence>MASRRTVGLLTCALAFVIGGCSDPRSAPVTAGPTTTSTRPAATTASSAAHRPPPAPSAEPQAPPEESTAARPQGDRQPDVTARPSEDQGPAPQSAGHGYCLDINSEVVAHAVATLGTAPGGDPWQPQAGTEATTGHCPALLWMTAQTPRGTASSPEHVLFFHDNTYLGTAAAKPTAFTSVTGSTDTSVTVQYRWIAGDEPNCCPAGGPVTVTYTWNGTAVVPDRELPPEVTG</sequence>
<feature type="compositionally biased region" description="Pro residues" evidence="6">
    <location>
        <begin position="51"/>
        <end position="63"/>
    </location>
</feature>
<evidence type="ECO:0000256" key="6">
    <source>
        <dbReference type="SAM" id="MobiDB-lite"/>
    </source>
</evidence>
<organism evidence="7 8">
    <name type="scientific">Nocardia veterana</name>
    <dbReference type="NCBI Taxonomy" id="132249"/>
    <lineage>
        <taxon>Bacteria</taxon>
        <taxon>Bacillati</taxon>
        <taxon>Actinomycetota</taxon>
        <taxon>Actinomycetes</taxon>
        <taxon>Mycobacteriales</taxon>
        <taxon>Nocardiaceae</taxon>
        <taxon>Nocardia</taxon>
    </lineage>
</organism>
<keyword evidence="2" id="KW-0732">Signal</keyword>
<keyword evidence="8" id="KW-1185">Reference proteome</keyword>
<gene>
    <name evidence="7" type="ORF">HGA07_28465</name>
</gene>
<evidence type="ECO:0000256" key="2">
    <source>
        <dbReference type="ARBA" id="ARBA00022729"/>
    </source>
</evidence>
<evidence type="ECO:0000256" key="1">
    <source>
        <dbReference type="ARBA" id="ARBA00022475"/>
    </source>
</evidence>
<keyword evidence="3" id="KW-0472">Membrane</keyword>
<evidence type="ECO:0000313" key="7">
    <source>
        <dbReference type="EMBL" id="NKY89517.1"/>
    </source>
</evidence>
<reference evidence="7 8" key="1">
    <citation type="submission" date="2020-04" db="EMBL/GenBank/DDBJ databases">
        <title>MicrobeNet Type strains.</title>
        <authorList>
            <person name="Nicholson A.C."/>
        </authorList>
    </citation>
    <scope>NUCLEOTIDE SEQUENCE [LARGE SCALE GENOMIC DNA]</scope>
    <source>
        <strain evidence="7 8">DSM 44445</strain>
    </source>
</reference>
<dbReference type="RefSeq" id="WP_051031387.1">
    <property type="nucleotide sequence ID" value="NZ_CAWPHS010000043.1"/>
</dbReference>
<dbReference type="EMBL" id="JAAXPE010000048">
    <property type="protein sequence ID" value="NKY89517.1"/>
    <property type="molecule type" value="Genomic_DNA"/>
</dbReference>
<keyword evidence="4" id="KW-0564">Palmitate</keyword>
<evidence type="ECO:0000256" key="3">
    <source>
        <dbReference type="ARBA" id="ARBA00023136"/>
    </source>
</evidence>
<dbReference type="Pfam" id="PF14041">
    <property type="entry name" value="Lipoprotein_21"/>
    <property type="match status" value="1"/>
</dbReference>
<evidence type="ECO:0000313" key="8">
    <source>
        <dbReference type="Proteomes" id="UP000523447"/>
    </source>
</evidence>